<keyword evidence="4" id="KW-1185">Reference proteome</keyword>
<keyword evidence="2" id="KW-0812">Transmembrane</keyword>
<sequence length="331" mass="33007">MNRNMNPNAPPDVSRIDLYTAAFLTGGPARVADVAILAMRATGVLHIGRDGTVTATGRGPADAVTAGVLRAVQAAGGTASLAAVRHQGARCPEIQGIGHQLFYWGLMRPPGEIARARSGMRVLFACFGGALALLVILGIALRNAVFLVGLPFVFIAFVIMLATQAGKLLIRSGHTQAGMRYVVQLRRQAALRHRLDGTVAGGVGLGEIAVLGLARLTDYELLDIFRQQQIAAFAQPQYAPPTTTASSSGSSCAGVYDPGTPSWCGSTSCADNGFRGTSCAGPGSSSWSCSLVGGGSSCGGGGGGGSSCGGSSGGSSCGGGGGGGGCGGGSS</sequence>
<reference evidence="3 4" key="1">
    <citation type="submission" date="2024-06" db="EMBL/GenBank/DDBJ databases">
        <title>The Natural Products Discovery Center: Release of the First 8490 Sequenced Strains for Exploring Actinobacteria Biosynthetic Diversity.</title>
        <authorList>
            <person name="Kalkreuter E."/>
            <person name="Kautsar S.A."/>
            <person name="Yang D."/>
            <person name="Bader C.D."/>
            <person name="Teijaro C.N."/>
            <person name="Fluegel L."/>
            <person name="Davis C.M."/>
            <person name="Simpson J.R."/>
            <person name="Lauterbach L."/>
            <person name="Steele A.D."/>
            <person name="Gui C."/>
            <person name="Meng S."/>
            <person name="Li G."/>
            <person name="Viehrig K."/>
            <person name="Ye F."/>
            <person name="Su P."/>
            <person name="Kiefer A.F."/>
            <person name="Nichols A."/>
            <person name="Cepeda A.J."/>
            <person name="Yan W."/>
            <person name="Fan B."/>
            <person name="Jiang Y."/>
            <person name="Adhikari A."/>
            <person name="Zheng C.-J."/>
            <person name="Schuster L."/>
            <person name="Cowan T.M."/>
            <person name="Smanski M.J."/>
            <person name="Chevrette M.G."/>
            <person name="De Carvalho L.P.S."/>
            <person name="Shen B."/>
        </authorList>
    </citation>
    <scope>NUCLEOTIDE SEQUENCE [LARGE SCALE GENOMIC DNA]</scope>
    <source>
        <strain evidence="3 4">NPDC048946</strain>
    </source>
</reference>
<feature type="transmembrane region" description="Helical" evidence="2">
    <location>
        <begin position="122"/>
        <end position="141"/>
    </location>
</feature>
<gene>
    <name evidence="3" type="ORF">AB0C36_37330</name>
</gene>
<dbReference type="NCBIfam" id="TIGR04222">
    <property type="entry name" value="near_uncomplex"/>
    <property type="match status" value="1"/>
</dbReference>
<evidence type="ECO:0000256" key="2">
    <source>
        <dbReference type="SAM" id="Phobius"/>
    </source>
</evidence>
<evidence type="ECO:0000313" key="4">
    <source>
        <dbReference type="Proteomes" id="UP001551482"/>
    </source>
</evidence>
<keyword evidence="2" id="KW-1133">Transmembrane helix</keyword>
<organism evidence="3 4">
    <name type="scientific">Streptodolium elevatio</name>
    <dbReference type="NCBI Taxonomy" id="3157996"/>
    <lineage>
        <taxon>Bacteria</taxon>
        <taxon>Bacillati</taxon>
        <taxon>Actinomycetota</taxon>
        <taxon>Actinomycetes</taxon>
        <taxon>Kitasatosporales</taxon>
        <taxon>Streptomycetaceae</taxon>
        <taxon>Streptodolium</taxon>
    </lineage>
</organism>
<proteinExistence type="predicted"/>
<comment type="caution">
    <text evidence="3">The sequence shown here is derived from an EMBL/GenBank/DDBJ whole genome shotgun (WGS) entry which is preliminary data.</text>
</comment>
<name>A0ABV3DTS1_9ACTN</name>
<feature type="transmembrane region" description="Helical" evidence="2">
    <location>
        <begin position="147"/>
        <end position="170"/>
    </location>
</feature>
<feature type="region of interest" description="Disordered" evidence="1">
    <location>
        <begin position="304"/>
        <end position="331"/>
    </location>
</feature>
<keyword evidence="2" id="KW-0472">Membrane</keyword>
<dbReference type="InterPro" id="IPR026467">
    <property type="entry name" value="Ser/Gly_Cys_C_dom"/>
</dbReference>
<protein>
    <submittedName>
        <fullName evidence="3">TIGR04222 domain-containing membrane protein</fullName>
    </submittedName>
</protein>
<evidence type="ECO:0000313" key="3">
    <source>
        <dbReference type="EMBL" id="MEU8139148.1"/>
    </source>
</evidence>
<accession>A0ABV3DTS1</accession>
<dbReference type="EMBL" id="JBEZFP010000157">
    <property type="protein sequence ID" value="MEU8139148.1"/>
    <property type="molecule type" value="Genomic_DNA"/>
</dbReference>
<evidence type="ECO:0000256" key="1">
    <source>
        <dbReference type="SAM" id="MobiDB-lite"/>
    </source>
</evidence>
<dbReference type="RefSeq" id="WP_358363045.1">
    <property type="nucleotide sequence ID" value="NZ_JBEZFP010000157.1"/>
</dbReference>
<dbReference type="Proteomes" id="UP001551482">
    <property type="component" value="Unassembled WGS sequence"/>
</dbReference>